<evidence type="ECO:0000313" key="2">
    <source>
        <dbReference type="EMBL" id="MPM92390.1"/>
    </source>
</evidence>
<dbReference type="InterPro" id="IPR029058">
    <property type="entry name" value="AB_hydrolase_fold"/>
</dbReference>
<protein>
    <recommendedName>
        <fullName evidence="1">Serine aminopeptidase S33 domain-containing protein</fullName>
    </recommendedName>
</protein>
<dbReference type="Pfam" id="PF12146">
    <property type="entry name" value="Hydrolase_4"/>
    <property type="match status" value="2"/>
</dbReference>
<dbReference type="InterPro" id="IPR052920">
    <property type="entry name" value="DNA-binding_regulatory"/>
</dbReference>
<dbReference type="PANTHER" id="PTHR43358">
    <property type="entry name" value="ALPHA/BETA-HYDROLASE"/>
    <property type="match status" value="1"/>
</dbReference>
<dbReference type="InterPro" id="IPR022742">
    <property type="entry name" value="Hydrolase_4"/>
</dbReference>
<dbReference type="SUPFAM" id="SSF53474">
    <property type="entry name" value="alpha/beta-Hydrolases"/>
    <property type="match status" value="1"/>
</dbReference>
<gene>
    <name evidence="2" type="ORF">SDC9_139525</name>
</gene>
<evidence type="ECO:0000259" key="1">
    <source>
        <dbReference type="Pfam" id="PF12146"/>
    </source>
</evidence>
<organism evidence="2">
    <name type="scientific">bioreactor metagenome</name>
    <dbReference type="NCBI Taxonomy" id="1076179"/>
    <lineage>
        <taxon>unclassified sequences</taxon>
        <taxon>metagenomes</taxon>
        <taxon>ecological metagenomes</taxon>
    </lineage>
</organism>
<dbReference type="EMBL" id="VSSQ01039337">
    <property type="protein sequence ID" value="MPM92390.1"/>
    <property type="molecule type" value="Genomic_DNA"/>
</dbReference>
<dbReference type="Gene3D" id="3.40.50.1820">
    <property type="entry name" value="alpha/beta hydrolase"/>
    <property type="match status" value="1"/>
</dbReference>
<reference evidence="2" key="1">
    <citation type="submission" date="2019-08" db="EMBL/GenBank/DDBJ databases">
        <authorList>
            <person name="Kucharzyk K."/>
            <person name="Murdoch R.W."/>
            <person name="Higgins S."/>
            <person name="Loffler F."/>
        </authorList>
    </citation>
    <scope>NUCLEOTIDE SEQUENCE</scope>
</reference>
<feature type="domain" description="Serine aminopeptidase S33" evidence="1">
    <location>
        <begin position="88"/>
        <end position="184"/>
    </location>
</feature>
<name>A0A645DSC5_9ZZZZ</name>
<comment type="caution">
    <text evidence="2">The sequence shown here is derived from an EMBL/GenBank/DDBJ whole genome shotgun (WGS) entry which is preliminary data.</text>
</comment>
<dbReference type="PANTHER" id="PTHR43358:SF4">
    <property type="entry name" value="ALPHA_BETA HYDROLASE FOLD-1 DOMAIN-CONTAINING PROTEIN"/>
    <property type="match status" value="1"/>
</dbReference>
<dbReference type="AlphaFoldDB" id="A0A645DSC5"/>
<accession>A0A645DSC5</accession>
<sequence>MKAKHIIAAATAATAAGGVYLFNYAMKRPKEIPNPREVEKLKPHWDPYLDRIRQEKEWFFAQDIKEVEIKSHDGLRLFATLLEAENPTDKTVLAIHGYKCCGINEFCCYVRFYHNLGFNVLLPDNRAHGKSEGKYIGFGYLDRLDCIAWTNFLVEKYGENSKILLHGISMGAATVMSAAGEENLPVQVVGAIEDCGFSSGWEQLGRSMKDSFKLPQFPLLYSASLISKAVAKYDFKECSAEKALTKAKIPFVFIHGSEDDFVPTDMVYKVYNACASEDKEVYIFDGAKHAMSYFVDTPRYEKIVTELAEKIGMLDK</sequence>
<proteinExistence type="predicted"/>
<feature type="domain" description="Serine aminopeptidase S33" evidence="1">
    <location>
        <begin position="240"/>
        <end position="291"/>
    </location>
</feature>